<feature type="chain" id="PRO_5003670499" evidence="1">
    <location>
        <begin position="22"/>
        <end position="65"/>
    </location>
</feature>
<accession>I3EI00</accession>
<protein>
    <submittedName>
        <fullName evidence="2">Uncharacterized protein</fullName>
    </submittedName>
</protein>
<dbReference type="AlphaFoldDB" id="I3EI00"/>
<gene>
    <name evidence="2" type="ORF">NEQG_00666</name>
</gene>
<evidence type="ECO:0000256" key="1">
    <source>
        <dbReference type="SAM" id="SignalP"/>
    </source>
</evidence>
<dbReference type="EMBL" id="GL870877">
    <property type="protein sequence ID" value="EIJ88847.1"/>
    <property type="molecule type" value="Genomic_DNA"/>
</dbReference>
<organism evidence="2 3">
    <name type="scientific">Nematocida parisii (strain ERTm3)</name>
    <name type="common">Nematode killer fungus</name>
    <dbReference type="NCBI Taxonomy" id="935791"/>
    <lineage>
        <taxon>Eukaryota</taxon>
        <taxon>Fungi</taxon>
        <taxon>Fungi incertae sedis</taxon>
        <taxon>Microsporidia</taxon>
        <taxon>Nematocida</taxon>
    </lineage>
</organism>
<keyword evidence="3" id="KW-1185">Reference proteome</keyword>
<feature type="signal peptide" evidence="1">
    <location>
        <begin position="1"/>
        <end position="21"/>
    </location>
</feature>
<keyword evidence="1" id="KW-0732">Signal</keyword>
<sequence length="65" mass="7266">MKGFIYIFTILIILNLISVKARRCVPQAGCGKARNYRTNDCDSTHDYNRTGDCNRTGKCCGGRCC</sequence>
<proteinExistence type="predicted"/>
<dbReference type="Proteomes" id="UP000002872">
    <property type="component" value="Unassembled WGS sequence"/>
</dbReference>
<dbReference type="InParanoid" id="I3EI00"/>
<evidence type="ECO:0000313" key="3">
    <source>
        <dbReference type="Proteomes" id="UP000002872"/>
    </source>
</evidence>
<evidence type="ECO:0000313" key="2">
    <source>
        <dbReference type="EMBL" id="EIJ88847.1"/>
    </source>
</evidence>
<name>I3EI00_NEMP3</name>
<dbReference type="HOGENOM" id="CLU_2923158_0_0_1"/>
<reference evidence="2" key="1">
    <citation type="submission" date="2011-01" db="EMBL/GenBank/DDBJ databases">
        <title>The Genome Sequence of Nematocida parisii strain ERTm3.</title>
        <authorList>
            <consortium name="The Broad Institute Genome Sequencing Platform"/>
            <consortium name="The Broad Institute Genome Sequencing Center for Infectious Disease"/>
            <person name="Cuomo C."/>
            <person name="Troemel E."/>
            <person name="Young S.K."/>
            <person name="Zeng Q."/>
            <person name="Gargeya S."/>
            <person name="Fitzgerald M."/>
            <person name="Haas B."/>
            <person name="Abouelleil A."/>
            <person name="Alvarado L."/>
            <person name="Arachchi H.M."/>
            <person name="Berlin A."/>
            <person name="Chapman S.B."/>
            <person name="Gearin G."/>
            <person name="Goldberg J."/>
            <person name="Griggs A."/>
            <person name="Gujja S."/>
            <person name="Hansen M."/>
            <person name="Heiman D."/>
            <person name="Howarth C."/>
            <person name="Larimer J."/>
            <person name="Lui A."/>
            <person name="MacDonald P.J.P."/>
            <person name="McCowen C."/>
            <person name="Montmayeur A."/>
            <person name="Murphy C."/>
            <person name="Neiman D."/>
            <person name="Pearson M."/>
            <person name="Priest M."/>
            <person name="Roberts A."/>
            <person name="Saif S."/>
            <person name="Shea T."/>
            <person name="Sisk P."/>
            <person name="Stolte C."/>
            <person name="Sykes S."/>
            <person name="Wortman J."/>
            <person name="Nusbaum C."/>
            <person name="Birren B."/>
        </authorList>
    </citation>
    <scope>NUCLEOTIDE SEQUENCE</scope>
    <source>
        <strain evidence="2">ERTm3</strain>
    </source>
</reference>
<dbReference type="VEuPathDB" id="MicrosporidiaDB:NEQG_00666"/>